<feature type="transmembrane region" description="Helical" evidence="7">
    <location>
        <begin position="266"/>
        <end position="283"/>
    </location>
</feature>
<protein>
    <submittedName>
        <fullName evidence="9">DMT family transporter</fullName>
    </submittedName>
</protein>
<feature type="transmembrane region" description="Helical" evidence="7">
    <location>
        <begin position="90"/>
        <end position="111"/>
    </location>
</feature>
<dbReference type="GO" id="GO:0016020">
    <property type="term" value="C:membrane"/>
    <property type="evidence" value="ECO:0007669"/>
    <property type="project" value="UniProtKB-SubCell"/>
</dbReference>
<evidence type="ECO:0000256" key="6">
    <source>
        <dbReference type="SAM" id="MobiDB-lite"/>
    </source>
</evidence>
<dbReference type="PANTHER" id="PTHR32322:SF9">
    <property type="entry name" value="AMINO-ACID METABOLITE EFFLUX PUMP-RELATED"/>
    <property type="match status" value="1"/>
</dbReference>
<evidence type="ECO:0000256" key="1">
    <source>
        <dbReference type="ARBA" id="ARBA00004141"/>
    </source>
</evidence>
<dbReference type="OrthoDB" id="4630069at2"/>
<feature type="transmembrane region" description="Helical" evidence="7">
    <location>
        <begin position="180"/>
        <end position="198"/>
    </location>
</feature>
<evidence type="ECO:0000256" key="3">
    <source>
        <dbReference type="ARBA" id="ARBA00022692"/>
    </source>
</evidence>
<dbReference type="KEGG" id="bsol:FSW04_16810"/>
<dbReference type="Proteomes" id="UP000321805">
    <property type="component" value="Chromosome"/>
</dbReference>
<reference evidence="9 10" key="1">
    <citation type="journal article" date="2018" name="J. Microbiol.">
        <title>Baekduia soli gen. nov., sp. nov., a novel bacterium isolated from the soil of Baekdu Mountain and proposal of a novel family name, Baekduiaceae fam. nov.</title>
        <authorList>
            <person name="An D.S."/>
            <person name="Siddiqi M.Z."/>
            <person name="Kim K.H."/>
            <person name="Yu H.S."/>
            <person name="Im W.T."/>
        </authorList>
    </citation>
    <scope>NUCLEOTIDE SEQUENCE [LARGE SCALE GENOMIC DNA]</scope>
    <source>
        <strain evidence="9 10">BR7-21</strain>
    </source>
</reference>
<feature type="region of interest" description="Disordered" evidence="6">
    <location>
        <begin position="302"/>
        <end position="323"/>
    </location>
</feature>
<feature type="compositionally biased region" description="Low complexity" evidence="6">
    <location>
        <begin position="302"/>
        <end position="313"/>
    </location>
</feature>
<name>A0A5B8U8W2_9ACTN</name>
<evidence type="ECO:0000256" key="7">
    <source>
        <dbReference type="SAM" id="Phobius"/>
    </source>
</evidence>
<feature type="transmembrane region" description="Helical" evidence="7">
    <location>
        <begin position="210"/>
        <end position="234"/>
    </location>
</feature>
<feature type="transmembrane region" description="Helical" evidence="7">
    <location>
        <begin position="241"/>
        <end position="260"/>
    </location>
</feature>
<dbReference type="InterPro" id="IPR000620">
    <property type="entry name" value="EamA_dom"/>
</dbReference>
<proteinExistence type="inferred from homology"/>
<evidence type="ECO:0000256" key="5">
    <source>
        <dbReference type="ARBA" id="ARBA00023136"/>
    </source>
</evidence>
<dbReference type="Pfam" id="PF00892">
    <property type="entry name" value="EamA"/>
    <property type="match status" value="2"/>
</dbReference>
<feature type="transmembrane region" description="Helical" evidence="7">
    <location>
        <begin position="35"/>
        <end position="53"/>
    </location>
</feature>
<sequence>MSARAWSAFAAISTLWGIPYLFIKIAVDDGVPPVFLAWSRVTLAAVVLLLLSHRAGVLAPARAHLGRLALYAVIEICIPFPLIAAGEQHVSSSLAAILIAAVPMLVALLALRFDPAERATGARAVGLVVGFAGVVALVGLDVTGDGSALLCALAILLAAVGYAAGPMILSRHLTGLDPRALMAVALSFAAVILTPAALLAPPRHTPSGEALASIVVLGLLCTAMAFVLFGTLIAEVGAGRATVITYVAPIVAVALGVTVLGERPGAGAVAGLLLILAGSWLSTDGRLPPALRSLGRRRAVRPAAAGASGPAGPTDARAAGAHA</sequence>
<accession>A0A5B8U8W2</accession>
<comment type="subcellular location">
    <subcellularLocation>
        <location evidence="1">Membrane</location>
        <topology evidence="1">Multi-pass membrane protein</topology>
    </subcellularLocation>
</comment>
<keyword evidence="10" id="KW-1185">Reference proteome</keyword>
<dbReference type="SUPFAM" id="SSF103481">
    <property type="entry name" value="Multidrug resistance efflux transporter EmrE"/>
    <property type="match status" value="2"/>
</dbReference>
<evidence type="ECO:0000256" key="4">
    <source>
        <dbReference type="ARBA" id="ARBA00022989"/>
    </source>
</evidence>
<dbReference type="RefSeq" id="WP_146921315.1">
    <property type="nucleotide sequence ID" value="NZ_CP042430.1"/>
</dbReference>
<keyword evidence="4 7" id="KW-1133">Transmembrane helix</keyword>
<evidence type="ECO:0000313" key="10">
    <source>
        <dbReference type="Proteomes" id="UP000321805"/>
    </source>
</evidence>
<feature type="domain" description="EamA" evidence="8">
    <location>
        <begin position="151"/>
        <end position="282"/>
    </location>
</feature>
<feature type="transmembrane region" description="Helical" evidence="7">
    <location>
        <begin position="65"/>
        <end position="84"/>
    </location>
</feature>
<evidence type="ECO:0000313" key="9">
    <source>
        <dbReference type="EMBL" id="QEC49072.1"/>
    </source>
</evidence>
<evidence type="ECO:0000256" key="2">
    <source>
        <dbReference type="ARBA" id="ARBA00007362"/>
    </source>
</evidence>
<keyword evidence="5 7" id="KW-0472">Membrane</keyword>
<feature type="transmembrane region" description="Helical" evidence="7">
    <location>
        <begin position="123"/>
        <end position="140"/>
    </location>
</feature>
<comment type="similarity">
    <text evidence="2">Belongs to the EamA transporter family.</text>
</comment>
<feature type="domain" description="EamA" evidence="8">
    <location>
        <begin position="10"/>
        <end position="137"/>
    </location>
</feature>
<gene>
    <name evidence="9" type="ORF">FSW04_16810</name>
</gene>
<dbReference type="InterPro" id="IPR037185">
    <property type="entry name" value="EmrE-like"/>
</dbReference>
<keyword evidence="3 7" id="KW-0812">Transmembrane</keyword>
<dbReference type="AlphaFoldDB" id="A0A5B8U8W2"/>
<evidence type="ECO:0000259" key="8">
    <source>
        <dbReference type="Pfam" id="PF00892"/>
    </source>
</evidence>
<dbReference type="PANTHER" id="PTHR32322">
    <property type="entry name" value="INNER MEMBRANE TRANSPORTER"/>
    <property type="match status" value="1"/>
</dbReference>
<dbReference type="InterPro" id="IPR050638">
    <property type="entry name" value="AA-Vitamin_Transporters"/>
</dbReference>
<feature type="transmembrane region" description="Helical" evidence="7">
    <location>
        <begin position="5"/>
        <end position="23"/>
    </location>
</feature>
<dbReference type="EMBL" id="CP042430">
    <property type="protein sequence ID" value="QEC49072.1"/>
    <property type="molecule type" value="Genomic_DNA"/>
</dbReference>
<feature type="transmembrane region" description="Helical" evidence="7">
    <location>
        <begin position="146"/>
        <end position="168"/>
    </location>
</feature>
<organism evidence="9 10">
    <name type="scientific">Baekduia soli</name>
    <dbReference type="NCBI Taxonomy" id="496014"/>
    <lineage>
        <taxon>Bacteria</taxon>
        <taxon>Bacillati</taxon>
        <taxon>Actinomycetota</taxon>
        <taxon>Thermoleophilia</taxon>
        <taxon>Solirubrobacterales</taxon>
        <taxon>Baekduiaceae</taxon>
        <taxon>Baekduia</taxon>
    </lineage>
</organism>